<comment type="similarity">
    <text evidence="2 6">Belongs to the dTDP-4-dehydrorhamnose reductase family.</text>
</comment>
<comment type="caution">
    <text evidence="8">The sequence shown here is derived from an EMBL/GenBank/DDBJ whole genome shotgun (WGS) entry which is preliminary data.</text>
</comment>
<evidence type="ECO:0000259" key="7">
    <source>
        <dbReference type="Pfam" id="PF04321"/>
    </source>
</evidence>
<reference evidence="8 9" key="1">
    <citation type="submission" date="2020-07" db="EMBL/GenBank/DDBJ databases">
        <authorList>
            <person name="Sun Q."/>
        </authorList>
    </citation>
    <scope>NUCLEOTIDE SEQUENCE [LARGE SCALE GENOMIC DNA]</scope>
    <source>
        <strain evidence="8 9">CGMCC 1.13654</strain>
    </source>
</reference>
<protein>
    <recommendedName>
        <fullName evidence="4 6">dTDP-4-dehydrorhamnose reductase</fullName>
        <ecNumber evidence="3 6">1.1.1.133</ecNumber>
    </recommendedName>
</protein>
<comment type="catalytic activity">
    <reaction evidence="5 6">
        <text>dTDP-beta-L-rhamnose + NADP(+) = dTDP-4-dehydro-beta-L-rhamnose + NADPH + H(+)</text>
        <dbReference type="Rhea" id="RHEA:21796"/>
        <dbReference type="ChEBI" id="CHEBI:15378"/>
        <dbReference type="ChEBI" id="CHEBI:57510"/>
        <dbReference type="ChEBI" id="CHEBI:57783"/>
        <dbReference type="ChEBI" id="CHEBI:58349"/>
        <dbReference type="ChEBI" id="CHEBI:62830"/>
        <dbReference type="EC" id="1.1.1.133"/>
    </reaction>
</comment>
<evidence type="ECO:0000256" key="3">
    <source>
        <dbReference type="ARBA" id="ARBA00012929"/>
    </source>
</evidence>
<dbReference type="SUPFAM" id="SSF51735">
    <property type="entry name" value="NAD(P)-binding Rossmann-fold domains"/>
    <property type="match status" value="1"/>
</dbReference>
<evidence type="ECO:0000313" key="9">
    <source>
        <dbReference type="Proteomes" id="UP000570166"/>
    </source>
</evidence>
<comment type="pathway">
    <text evidence="1 6">Carbohydrate biosynthesis; dTDP-L-rhamnose biosynthesis.</text>
</comment>
<dbReference type="NCBIfam" id="TIGR01214">
    <property type="entry name" value="rmlD"/>
    <property type="match status" value="1"/>
</dbReference>
<dbReference type="InterPro" id="IPR029903">
    <property type="entry name" value="RmlD-like-bd"/>
</dbReference>
<name>A0A838LBL2_9SPHN</name>
<dbReference type="UniPathway" id="UPA00124"/>
<keyword evidence="6 8" id="KW-0560">Oxidoreductase</keyword>
<proteinExistence type="inferred from homology"/>
<dbReference type="CDD" id="cd05254">
    <property type="entry name" value="dTDP_HR_like_SDR_e"/>
    <property type="match status" value="1"/>
</dbReference>
<keyword evidence="9" id="KW-1185">Reference proteome</keyword>
<organism evidence="8 9">
    <name type="scientific">Sphingomonas chungangi</name>
    <dbReference type="NCBI Taxonomy" id="2683589"/>
    <lineage>
        <taxon>Bacteria</taxon>
        <taxon>Pseudomonadati</taxon>
        <taxon>Pseudomonadota</taxon>
        <taxon>Alphaproteobacteria</taxon>
        <taxon>Sphingomonadales</taxon>
        <taxon>Sphingomonadaceae</taxon>
        <taxon>Sphingomonas</taxon>
    </lineage>
</organism>
<dbReference type="InterPro" id="IPR005913">
    <property type="entry name" value="dTDP_dehydrorham_reduct"/>
</dbReference>
<dbReference type="AlphaFoldDB" id="A0A838LBL2"/>
<dbReference type="PANTHER" id="PTHR10491:SF4">
    <property type="entry name" value="METHIONINE ADENOSYLTRANSFERASE 2 SUBUNIT BETA"/>
    <property type="match status" value="1"/>
</dbReference>
<dbReference type="RefSeq" id="WP_160363874.1">
    <property type="nucleotide sequence ID" value="NZ_JACEIB010000027.1"/>
</dbReference>
<dbReference type="GO" id="GO:0005829">
    <property type="term" value="C:cytosol"/>
    <property type="evidence" value="ECO:0007669"/>
    <property type="project" value="TreeGrafter"/>
</dbReference>
<feature type="domain" description="RmlD-like substrate binding" evidence="7">
    <location>
        <begin position="1"/>
        <end position="281"/>
    </location>
</feature>
<gene>
    <name evidence="8" type="primary">rfbD</name>
    <name evidence="8" type="ORF">HZF05_17960</name>
</gene>
<dbReference type="EMBL" id="JACEIB010000027">
    <property type="protein sequence ID" value="MBA2935969.1"/>
    <property type="molecule type" value="Genomic_DNA"/>
</dbReference>
<evidence type="ECO:0000256" key="6">
    <source>
        <dbReference type="RuleBase" id="RU364082"/>
    </source>
</evidence>
<dbReference type="Gene3D" id="3.90.25.10">
    <property type="entry name" value="UDP-galactose 4-epimerase, domain 1"/>
    <property type="match status" value="1"/>
</dbReference>
<evidence type="ECO:0000256" key="5">
    <source>
        <dbReference type="ARBA" id="ARBA00048200"/>
    </source>
</evidence>
<evidence type="ECO:0000313" key="8">
    <source>
        <dbReference type="EMBL" id="MBA2935969.1"/>
    </source>
</evidence>
<evidence type="ECO:0000256" key="4">
    <source>
        <dbReference type="ARBA" id="ARBA00017099"/>
    </source>
</evidence>
<comment type="function">
    <text evidence="6">Catalyzes the reduction of dTDP-6-deoxy-L-lyxo-4-hexulose to yield dTDP-L-rhamnose.</text>
</comment>
<dbReference type="Gene3D" id="3.40.50.720">
    <property type="entry name" value="NAD(P)-binding Rossmann-like Domain"/>
    <property type="match status" value="1"/>
</dbReference>
<dbReference type="GO" id="GO:0008831">
    <property type="term" value="F:dTDP-4-dehydrorhamnose reductase activity"/>
    <property type="evidence" value="ECO:0007669"/>
    <property type="project" value="UniProtKB-EC"/>
</dbReference>
<sequence>MKALIVGGKGQLGRGLAATAPEGVEIVSHDVDTLDITDRAAVTALIDAERPALLLNAAAYTAVDKAEAEEDAAYAVNAAAVGILADAARNAGARLVHVSTDFVFDGASGIPYAPSAPTSPLGAYGRTKLAGEVAAGEDTLIVRTAWVYAPTGGNFVRTMLRLMGQHPQVRVVADQIGTPTYAPGLAAALWALAGQGASGIYHYTDSGAASWYDFAVAIQEEALAIGLLDKAVPVVPISTADFPTPARRPSYSVLDKEATWAALGGPAPHWRANLRIMMAEIAKEPLA</sequence>
<keyword evidence="6" id="KW-0521">NADP</keyword>
<dbReference type="PANTHER" id="PTHR10491">
    <property type="entry name" value="DTDP-4-DEHYDRORHAMNOSE REDUCTASE"/>
    <property type="match status" value="1"/>
</dbReference>
<dbReference type="Pfam" id="PF04321">
    <property type="entry name" value="RmlD_sub_bind"/>
    <property type="match status" value="1"/>
</dbReference>
<evidence type="ECO:0000256" key="2">
    <source>
        <dbReference type="ARBA" id="ARBA00010944"/>
    </source>
</evidence>
<dbReference type="InterPro" id="IPR036291">
    <property type="entry name" value="NAD(P)-bd_dom_sf"/>
</dbReference>
<comment type="cofactor">
    <cofactor evidence="6">
        <name>Mg(2+)</name>
        <dbReference type="ChEBI" id="CHEBI:18420"/>
    </cofactor>
    <text evidence="6">Binds 1 Mg(2+) ion per monomer.</text>
</comment>
<dbReference type="Proteomes" id="UP000570166">
    <property type="component" value="Unassembled WGS sequence"/>
</dbReference>
<evidence type="ECO:0000256" key="1">
    <source>
        <dbReference type="ARBA" id="ARBA00004781"/>
    </source>
</evidence>
<accession>A0A838LBL2</accession>
<dbReference type="EC" id="1.1.1.133" evidence="3 6"/>
<dbReference type="GO" id="GO:0019305">
    <property type="term" value="P:dTDP-rhamnose biosynthetic process"/>
    <property type="evidence" value="ECO:0007669"/>
    <property type="project" value="UniProtKB-UniPathway"/>
</dbReference>